<keyword evidence="12" id="KW-0418">Kinase</keyword>
<dbReference type="PANTHER" id="PTHR32309">
    <property type="entry name" value="TYROSINE-PROTEIN KINASE"/>
    <property type="match status" value="1"/>
</dbReference>
<feature type="transmembrane region" description="Helical" evidence="10">
    <location>
        <begin position="175"/>
        <end position="197"/>
    </location>
</feature>
<evidence type="ECO:0000256" key="6">
    <source>
        <dbReference type="ARBA" id="ARBA00022840"/>
    </source>
</evidence>
<dbReference type="InterPro" id="IPR003856">
    <property type="entry name" value="LPS_length_determ_N"/>
</dbReference>
<dbReference type="Pfam" id="PF10609">
    <property type="entry name" value="ParA"/>
    <property type="match status" value="1"/>
</dbReference>
<keyword evidence="3" id="KW-1003">Cell membrane</keyword>
<feature type="transmembrane region" description="Helical" evidence="10">
    <location>
        <begin position="12"/>
        <end position="34"/>
    </location>
</feature>
<dbReference type="InterPro" id="IPR005702">
    <property type="entry name" value="Wzc-like_C"/>
</dbReference>
<dbReference type="CDD" id="cd05387">
    <property type="entry name" value="BY-kinase"/>
    <property type="match status" value="1"/>
</dbReference>
<dbReference type="PANTHER" id="PTHR32309:SF13">
    <property type="entry name" value="FERRIC ENTEROBACTIN TRANSPORT PROTEIN FEPE"/>
    <property type="match status" value="1"/>
</dbReference>
<keyword evidence="12" id="KW-0808">Transferase</keyword>
<evidence type="ECO:0000313" key="13">
    <source>
        <dbReference type="Proteomes" id="UP000186218"/>
    </source>
</evidence>
<keyword evidence="12" id="KW-0675">Receptor</keyword>
<dbReference type="RefSeq" id="WP_076476076.1">
    <property type="nucleotide sequence ID" value="NZ_FTNT01000001.1"/>
</dbReference>
<protein>
    <submittedName>
        <fullName evidence="12">Receptor protein-tyrosine kinase</fullName>
    </submittedName>
</protein>
<keyword evidence="5" id="KW-0547">Nucleotide-binding</keyword>
<gene>
    <name evidence="12" type="ORF">SAMN05445060_0470</name>
</gene>
<dbReference type="Pfam" id="PF02706">
    <property type="entry name" value="Wzz"/>
    <property type="match status" value="1"/>
</dbReference>
<keyword evidence="4 10" id="KW-0812">Transmembrane</keyword>
<keyword evidence="12" id="KW-0829">Tyrosine-protein kinase</keyword>
<evidence type="ECO:0000256" key="7">
    <source>
        <dbReference type="ARBA" id="ARBA00022989"/>
    </source>
</evidence>
<dbReference type="GO" id="GO:0004713">
    <property type="term" value="F:protein tyrosine kinase activity"/>
    <property type="evidence" value="ECO:0007669"/>
    <property type="project" value="UniProtKB-KW"/>
</dbReference>
<keyword evidence="13" id="KW-1185">Reference proteome</keyword>
<evidence type="ECO:0000256" key="10">
    <source>
        <dbReference type="SAM" id="Phobius"/>
    </source>
</evidence>
<organism evidence="12 13">
    <name type="scientific">Williamsia sterculiae</name>
    <dbReference type="NCBI Taxonomy" id="1344003"/>
    <lineage>
        <taxon>Bacteria</taxon>
        <taxon>Bacillati</taxon>
        <taxon>Actinomycetota</taxon>
        <taxon>Actinomycetes</taxon>
        <taxon>Mycobacteriales</taxon>
        <taxon>Nocardiaceae</taxon>
        <taxon>Williamsia</taxon>
    </lineage>
</organism>
<evidence type="ECO:0000256" key="2">
    <source>
        <dbReference type="ARBA" id="ARBA00006683"/>
    </source>
</evidence>
<dbReference type="GO" id="GO:0005886">
    <property type="term" value="C:plasma membrane"/>
    <property type="evidence" value="ECO:0007669"/>
    <property type="project" value="UniProtKB-SubCell"/>
</dbReference>
<feature type="region of interest" description="Disordered" evidence="9">
    <location>
        <begin position="438"/>
        <end position="468"/>
    </location>
</feature>
<comment type="subcellular location">
    <subcellularLocation>
        <location evidence="1">Cell membrane</location>
        <topology evidence="1">Multi-pass membrane protein</topology>
    </subcellularLocation>
</comment>
<feature type="domain" description="Polysaccharide chain length determinant N-terminal" evidence="11">
    <location>
        <begin position="2"/>
        <end position="89"/>
    </location>
</feature>
<evidence type="ECO:0000256" key="9">
    <source>
        <dbReference type="SAM" id="MobiDB-lite"/>
    </source>
</evidence>
<dbReference type="OrthoDB" id="9812433at2"/>
<name>A0A1N7CZR3_9NOCA</name>
<dbReference type="Gene3D" id="3.40.50.300">
    <property type="entry name" value="P-loop containing nucleotide triphosphate hydrolases"/>
    <property type="match status" value="1"/>
</dbReference>
<accession>A0A1N7CZR3</accession>
<dbReference type="Proteomes" id="UP000186218">
    <property type="component" value="Unassembled WGS sequence"/>
</dbReference>
<dbReference type="AlphaFoldDB" id="A0A1N7CZR3"/>
<evidence type="ECO:0000259" key="11">
    <source>
        <dbReference type="Pfam" id="PF02706"/>
    </source>
</evidence>
<evidence type="ECO:0000256" key="3">
    <source>
        <dbReference type="ARBA" id="ARBA00022475"/>
    </source>
</evidence>
<dbReference type="STRING" id="1344003.SAMN05445060_0470"/>
<dbReference type="EMBL" id="FTNT01000001">
    <property type="protein sequence ID" value="SIR69083.1"/>
    <property type="molecule type" value="Genomic_DNA"/>
</dbReference>
<dbReference type="NCBIfam" id="TIGR01007">
    <property type="entry name" value="eps_fam"/>
    <property type="match status" value="1"/>
</dbReference>
<keyword evidence="8 10" id="KW-0472">Membrane</keyword>
<keyword evidence="7 10" id="KW-1133">Transmembrane helix</keyword>
<proteinExistence type="inferred from homology"/>
<dbReference type="InterPro" id="IPR033756">
    <property type="entry name" value="YlxH/NBP35"/>
</dbReference>
<sequence>MEIREYLAIFRAKWWVVVAALVVGLVAGYLYALFADTSYKSCSQVFVTTDGGSSVGEAYQNNLFSQERVNSYARVATSEQVSQRVVDQLHLQVSPSTVQGRITATPVEKTVLLDICTSDSSAASAQALTGAVTAQTVQVVRELETPSRGGNPAAGATVVDDASGGVESGASALKFGLLGAVAGLLIGIALALALGLLNRRIGDRAKVDEITRGGVIASVPADPQRPETRVTDLGSGAPIAESVRTLRNNLHFLGKDTEPRVIVVTSPDADTGRSTLAIDLAAVIAESGASVALVDGDLRGGSLSRTLQVGERRGLSDVLAGNSTVPTVVQNGTVDGVAVVVSGKLPPNPGELLAFTRAQAVIDDLRGRFDYVVVDTPPVLSYGDAAVLAALGDGALVLTRIGRTSRDALRRTIRSLEQVGATILGNVTVFDGKATVRPSRPTAENAVADRPVEAATDEAHTEPAGSPP</sequence>
<reference evidence="12 13" key="1">
    <citation type="submission" date="2017-01" db="EMBL/GenBank/DDBJ databases">
        <authorList>
            <person name="Mah S.A."/>
            <person name="Swanson W.J."/>
            <person name="Moy G.W."/>
            <person name="Vacquier V.D."/>
        </authorList>
    </citation>
    <scope>NUCLEOTIDE SEQUENCE [LARGE SCALE GENOMIC DNA]</scope>
    <source>
        <strain evidence="12 13">CPCC 203464</strain>
    </source>
</reference>
<dbReference type="GO" id="GO:0005524">
    <property type="term" value="F:ATP binding"/>
    <property type="evidence" value="ECO:0007669"/>
    <property type="project" value="UniProtKB-KW"/>
</dbReference>
<evidence type="ECO:0000256" key="1">
    <source>
        <dbReference type="ARBA" id="ARBA00004651"/>
    </source>
</evidence>
<dbReference type="SUPFAM" id="SSF52540">
    <property type="entry name" value="P-loop containing nucleoside triphosphate hydrolases"/>
    <property type="match status" value="1"/>
</dbReference>
<evidence type="ECO:0000313" key="12">
    <source>
        <dbReference type="EMBL" id="SIR69083.1"/>
    </source>
</evidence>
<evidence type="ECO:0000256" key="4">
    <source>
        <dbReference type="ARBA" id="ARBA00022692"/>
    </source>
</evidence>
<evidence type="ECO:0000256" key="5">
    <source>
        <dbReference type="ARBA" id="ARBA00022741"/>
    </source>
</evidence>
<comment type="similarity">
    <text evidence="2">Belongs to the CpsC/CapA family.</text>
</comment>
<evidence type="ECO:0000256" key="8">
    <source>
        <dbReference type="ARBA" id="ARBA00023136"/>
    </source>
</evidence>
<dbReference type="InterPro" id="IPR050445">
    <property type="entry name" value="Bact_polysacc_biosynth/exp"/>
</dbReference>
<keyword evidence="6" id="KW-0067">ATP-binding</keyword>
<dbReference type="InterPro" id="IPR027417">
    <property type="entry name" value="P-loop_NTPase"/>
</dbReference>